<keyword evidence="1" id="KW-0614">Plasmid</keyword>
<proteinExistence type="predicted"/>
<accession>A0A5P9WA61</accession>
<dbReference type="EMBL" id="MN433457">
    <property type="protein sequence ID" value="QFX78349.1"/>
    <property type="molecule type" value="Genomic_DNA"/>
</dbReference>
<name>A0A5P9WA61_PSEAI</name>
<reference evidence="1" key="1">
    <citation type="submission" date="2019-09" db="EMBL/GenBank/DDBJ databases">
        <authorList>
            <person name="Li Z."/>
        </authorList>
    </citation>
    <scope>NUCLEOTIDE SEQUENCE</scope>
    <source>
        <strain evidence="1">PAB546</strain>
        <plasmid evidence="1">pNK546-KPC</plasmid>
    </source>
</reference>
<dbReference type="AlphaFoldDB" id="A0A5P9WA61"/>
<organism evidence="1">
    <name type="scientific">Pseudomonas aeruginosa</name>
    <dbReference type="NCBI Taxonomy" id="287"/>
    <lineage>
        <taxon>Bacteria</taxon>
        <taxon>Pseudomonadati</taxon>
        <taxon>Pseudomonadota</taxon>
        <taxon>Gammaproteobacteria</taxon>
        <taxon>Pseudomonadales</taxon>
        <taxon>Pseudomonadaceae</taxon>
        <taxon>Pseudomonas</taxon>
    </lineage>
</organism>
<geneLocation type="plasmid" evidence="1">
    <name>pNK546-KPC</name>
</geneLocation>
<sequence>MAGRYTFLEHVYLAGAKDMPGISRLWTDQTIVQSVPTMSVLI</sequence>
<dbReference type="RefSeq" id="WP_263053666.1">
    <property type="nucleotide sequence ID" value="NZ_MN208062.1"/>
</dbReference>
<protein>
    <submittedName>
        <fullName evidence="1">Uncharacterized protein</fullName>
    </submittedName>
</protein>
<evidence type="ECO:0000313" key="1">
    <source>
        <dbReference type="EMBL" id="QFX78349.1"/>
    </source>
</evidence>
<gene>
    <name evidence="1" type="ORF">pNK546KPC_0139</name>
</gene>